<comment type="caution">
    <text evidence="2">The sequence shown here is derived from an EMBL/GenBank/DDBJ whole genome shotgun (WGS) entry which is preliminary data.</text>
</comment>
<name>A0AA40LSG1_CNENI</name>
<feature type="region of interest" description="Disordered" evidence="1">
    <location>
        <begin position="106"/>
        <end position="144"/>
    </location>
</feature>
<dbReference type="InterPro" id="IPR037445">
    <property type="entry name" value="MAGE"/>
</dbReference>
<keyword evidence="3" id="KW-1185">Reference proteome</keyword>
<gene>
    <name evidence="2" type="ORF">QTO34_014629</name>
</gene>
<feature type="region of interest" description="Disordered" evidence="1">
    <location>
        <begin position="293"/>
        <end position="327"/>
    </location>
</feature>
<dbReference type="PANTHER" id="PTHR11736">
    <property type="entry name" value="MELANOMA-ASSOCIATED ANTIGEN MAGE ANTIGEN"/>
    <property type="match status" value="1"/>
</dbReference>
<sequence>MEDVLQYSQRDLGRAVEVTPQGTLLLKSRCRELHMKNLPMDKIMDGFEEIVSQAMAEALKKKEPAKATNQKEETPAPTCRGTWAPREGGAAEPALTRKGARVLAAQAPARRSEGGGVGAVPAGEGGKEEPPPSLRDAENSWASSTTHALINKLKPLEEEEEEEDLGAGGPRLGLLMMVLGFIHMNQGNSAREAQGGVCPSKDADNISTSLGTRRGLLWKSSCSSNTSIAGRCLTPIHQMVHSLGSPKKPGKSKILGFVAKLHEKAPQHWQVQYHEALAGKVNRVRAEASMRVRPGIHTSEPRASSHSQQGQGVGELRLQDFGSTHEP</sequence>
<feature type="compositionally biased region" description="Basic and acidic residues" evidence="1">
    <location>
        <begin position="61"/>
        <end position="74"/>
    </location>
</feature>
<evidence type="ECO:0000313" key="2">
    <source>
        <dbReference type="EMBL" id="KAK1344070.1"/>
    </source>
</evidence>
<dbReference type="GO" id="GO:0000122">
    <property type="term" value="P:negative regulation of transcription by RNA polymerase II"/>
    <property type="evidence" value="ECO:0007669"/>
    <property type="project" value="TreeGrafter"/>
</dbReference>
<dbReference type="AlphaFoldDB" id="A0AA40LSG1"/>
<dbReference type="GO" id="GO:0005634">
    <property type="term" value="C:nucleus"/>
    <property type="evidence" value="ECO:0007669"/>
    <property type="project" value="TreeGrafter"/>
</dbReference>
<feature type="compositionally biased region" description="Basic and acidic residues" evidence="1">
    <location>
        <begin position="125"/>
        <end position="138"/>
    </location>
</feature>
<protein>
    <submittedName>
        <fullName evidence="2">Uncharacterized protein</fullName>
    </submittedName>
</protein>
<dbReference type="Proteomes" id="UP001177744">
    <property type="component" value="Unassembled WGS sequence"/>
</dbReference>
<dbReference type="PANTHER" id="PTHR11736:SF61">
    <property type="entry name" value="MELANOMA-ASSOCIATED ANTIGEN F1"/>
    <property type="match status" value="1"/>
</dbReference>
<feature type="region of interest" description="Disordered" evidence="1">
    <location>
        <begin position="61"/>
        <end position="94"/>
    </location>
</feature>
<accession>A0AA40LSG1</accession>
<organism evidence="2 3">
    <name type="scientific">Cnephaeus nilssonii</name>
    <name type="common">Northern bat</name>
    <name type="synonym">Eptesicus nilssonii</name>
    <dbReference type="NCBI Taxonomy" id="3371016"/>
    <lineage>
        <taxon>Eukaryota</taxon>
        <taxon>Metazoa</taxon>
        <taxon>Chordata</taxon>
        <taxon>Craniata</taxon>
        <taxon>Vertebrata</taxon>
        <taxon>Euteleostomi</taxon>
        <taxon>Mammalia</taxon>
        <taxon>Eutheria</taxon>
        <taxon>Laurasiatheria</taxon>
        <taxon>Chiroptera</taxon>
        <taxon>Yangochiroptera</taxon>
        <taxon>Vespertilionidae</taxon>
        <taxon>Cnephaeus</taxon>
    </lineage>
</organism>
<evidence type="ECO:0000313" key="3">
    <source>
        <dbReference type="Proteomes" id="UP001177744"/>
    </source>
</evidence>
<feature type="compositionally biased region" description="Polar residues" evidence="1">
    <location>
        <begin position="301"/>
        <end position="310"/>
    </location>
</feature>
<reference evidence="2" key="1">
    <citation type="submission" date="2023-06" db="EMBL/GenBank/DDBJ databases">
        <title>Reference genome for the Northern bat (Eptesicus nilssonii), a most northern bat species.</title>
        <authorList>
            <person name="Laine V.N."/>
            <person name="Pulliainen A.T."/>
            <person name="Lilley T.M."/>
        </authorList>
    </citation>
    <scope>NUCLEOTIDE SEQUENCE</scope>
    <source>
        <strain evidence="2">BLF_Eptnil</strain>
        <tissue evidence="2">Kidney</tissue>
    </source>
</reference>
<proteinExistence type="predicted"/>
<dbReference type="EMBL" id="JAULJE010000004">
    <property type="protein sequence ID" value="KAK1344070.1"/>
    <property type="molecule type" value="Genomic_DNA"/>
</dbReference>
<evidence type="ECO:0000256" key="1">
    <source>
        <dbReference type="SAM" id="MobiDB-lite"/>
    </source>
</evidence>